<evidence type="ECO:0000313" key="2">
    <source>
        <dbReference type="Proteomes" id="UP000199087"/>
    </source>
</evidence>
<accession>A0A0U1NX68</accession>
<dbReference type="EMBL" id="CVRB01000002">
    <property type="protein sequence ID" value="CRK82620.1"/>
    <property type="molecule type" value="Genomic_DNA"/>
</dbReference>
<keyword evidence="2" id="KW-1185">Reference proteome</keyword>
<sequence length="158" mass="17878" precursor="true">MKKFIFPSLLLLIMAILVCGCQGIKNNETAYDFRKDKNAPNYMSNELTGPDKGRVMGNDVTNQNPNFLKLRGTRNGNASGGSGNLGVDADKAKQVIADTKEFRTDSVWINGDRMWVNVYKMDQLTIQEKLDAQARLHRKLVEALPRYNIEVSVQEDRR</sequence>
<dbReference type="OrthoDB" id="2860517at2"/>
<evidence type="ECO:0008006" key="3">
    <source>
        <dbReference type="Google" id="ProtNLM"/>
    </source>
</evidence>
<proteinExistence type="predicted"/>
<reference evidence="2" key="1">
    <citation type="submission" date="2015-05" db="EMBL/GenBank/DDBJ databases">
        <authorList>
            <person name="Urmite Genomes"/>
        </authorList>
    </citation>
    <scope>NUCLEOTIDE SEQUENCE [LARGE SCALE GENOMIC DNA]</scope>
    <source>
        <strain evidence="2">LF1</strain>
    </source>
</reference>
<name>A0A0U1NX68_9BACI</name>
<dbReference type="AlphaFoldDB" id="A0A0U1NX68"/>
<gene>
    <name evidence="1" type="ORF">BN000_02553</name>
</gene>
<dbReference type="Proteomes" id="UP000199087">
    <property type="component" value="Unassembled WGS sequence"/>
</dbReference>
<dbReference type="RefSeq" id="WP_090634799.1">
    <property type="nucleotide sequence ID" value="NZ_CVRB01000002.1"/>
</dbReference>
<protein>
    <recommendedName>
        <fullName evidence="3">Sporulation protein</fullName>
    </recommendedName>
</protein>
<dbReference type="PROSITE" id="PS51257">
    <property type="entry name" value="PROKAR_LIPOPROTEIN"/>
    <property type="match status" value="1"/>
</dbReference>
<evidence type="ECO:0000313" key="1">
    <source>
        <dbReference type="EMBL" id="CRK82620.1"/>
    </source>
</evidence>
<organism evidence="1 2">
    <name type="scientific">Neobacillus massiliamazoniensis</name>
    <dbReference type="NCBI Taxonomy" id="1499688"/>
    <lineage>
        <taxon>Bacteria</taxon>
        <taxon>Bacillati</taxon>
        <taxon>Bacillota</taxon>
        <taxon>Bacilli</taxon>
        <taxon>Bacillales</taxon>
        <taxon>Bacillaceae</taxon>
        <taxon>Neobacillus</taxon>
    </lineage>
</organism>
<dbReference type="STRING" id="1499688.BN000_02553"/>